<protein>
    <recommendedName>
        <fullName evidence="2">Ribosomal RNA methyltransferase FtsJ domain-containing protein</fullName>
    </recommendedName>
</protein>
<evidence type="ECO:0000259" key="2">
    <source>
        <dbReference type="Pfam" id="PF01728"/>
    </source>
</evidence>
<dbReference type="GO" id="GO:0032259">
    <property type="term" value="P:methylation"/>
    <property type="evidence" value="ECO:0007669"/>
    <property type="project" value="InterPro"/>
</dbReference>
<dbReference type="GO" id="GO:0008168">
    <property type="term" value="F:methyltransferase activity"/>
    <property type="evidence" value="ECO:0007669"/>
    <property type="project" value="InterPro"/>
</dbReference>
<organism evidence="3 4">
    <name type="scientific">Hyphodiscus hymeniophilus</name>
    <dbReference type="NCBI Taxonomy" id="353542"/>
    <lineage>
        <taxon>Eukaryota</taxon>
        <taxon>Fungi</taxon>
        <taxon>Dikarya</taxon>
        <taxon>Ascomycota</taxon>
        <taxon>Pezizomycotina</taxon>
        <taxon>Leotiomycetes</taxon>
        <taxon>Helotiales</taxon>
        <taxon>Hyphodiscaceae</taxon>
        <taxon>Hyphodiscus</taxon>
    </lineage>
</organism>
<feature type="region of interest" description="Disordered" evidence="1">
    <location>
        <begin position="1"/>
        <end position="35"/>
    </location>
</feature>
<dbReference type="OrthoDB" id="417125at2759"/>
<dbReference type="SUPFAM" id="SSF53335">
    <property type="entry name" value="S-adenosyl-L-methionine-dependent methyltransferases"/>
    <property type="match status" value="1"/>
</dbReference>
<dbReference type="InterPro" id="IPR029063">
    <property type="entry name" value="SAM-dependent_MTases_sf"/>
</dbReference>
<proteinExistence type="predicted"/>
<dbReference type="Proteomes" id="UP000785200">
    <property type="component" value="Unassembled WGS sequence"/>
</dbReference>
<dbReference type="AlphaFoldDB" id="A0A9P6VKL5"/>
<evidence type="ECO:0000256" key="1">
    <source>
        <dbReference type="SAM" id="MobiDB-lite"/>
    </source>
</evidence>
<keyword evidence="4" id="KW-1185">Reference proteome</keyword>
<feature type="domain" description="Ribosomal RNA methyltransferase FtsJ" evidence="2">
    <location>
        <begin position="172"/>
        <end position="355"/>
    </location>
</feature>
<name>A0A9P6VKL5_9HELO</name>
<reference evidence="3" key="1">
    <citation type="submission" date="2019-07" db="EMBL/GenBank/DDBJ databases">
        <title>Hyphodiscus hymeniophilus genome sequencing and assembly.</title>
        <authorList>
            <person name="Kramer G."/>
            <person name="Nodwell J."/>
        </authorList>
    </citation>
    <scope>NUCLEOTIDE SEQUENCE</scope>
    <source>
        <strain evidence="3">ATCC 34498</strain>
    </source>
</reference>
<accession>A0A9P6VKL5</accession>
<dbReference type="Gene3D" id="3.40.50.150">
    <property type="entry name" value="Vaccinia Virus protein VP39"/>
    <property type="match status" value="1"/>
</dbReference>
<sequence length="446" mass="49247">MFALSGNAYTGQKTLKEPTSTLVEVGSPSSDDTPLALRNDQHILEDSKTSTIEPSLTGSDVVPDPLLEDLERVMADITLKDEPADKEVDRATLLVQASLFKQEAEFQRVMVYRDRGWNHNKDKGDTFFKAQRENADKADDEGEQRFYKMMIKIAHDLDSTTEALHPPVLAGRNIKVMDICMAPGGYSAAVLQMHPGAEIFGLTLPKNEGGHSMVLPINKLRGIKYADVTMLASEMLKGTDKTVPKSYPDSAKFNPLRPFVSHKMDLVFLDGIVLRTHERASYRQQNEPLRLSTAQLVLGMQRLTQGGTLVMLMHKVDSWASVNVIYTFSKFATLHLFKPKSAHATRSSFYLVARNVDVESPLAAAAVAEWKNKWYNATFGGPVGTGGDVPEPEDTVVLGILRTFGERLIQMGIPLWKIQADALAKSVYAGDVPSAPGRKKESQSEV</sequence>
<feature type="compositionally biased region" description="Polar residues" evidence="1">
    <location>
        <begin position="7"/>
        <end position="32"/>
    </location>
</feature>
<evidence type="ECO:0000313" key="4">
    <source>
        <dbReference type="Proteomes" id="UP000785200"/>
    </source>
</evidence>
<dbReference type="EMBL" id="VNKQ01000007">
    <property type="protein sequence ID" value="KAG0649712.1"/>
    <property type="molecule type" value="Genomic_DNA"/>
</dbReference>
<evidence type="ECO:0000313" key="3">
    <source>
        <dbReference type="EMBL" id="KAG0649712.1"/>
    </source>
</evidence>
<comment type="caution">
    <text evidence="3">The sequence shown here is derived from an EMBL/GenBank/DDBJ whole genome shotgun (WGS) entry which is preliminary data.</text>
</comment>
<gene>
    <name evidence="3" type="ORF">D0Z07_3592</name>
</gene>
<dbReference type="Pfam" id="PF01728">
    <property type="entry name" value="FtsJ"/>
    <property type="match status" value="1"/>
</dbReference>
<dbReference type="InterPro" id="IPR002877">
    <property type="entry name" value="RNA_MeTrfase_FtsJ_dom"/>
</dbReference>